<name>A0A3M6ZDB0_HORWE</name>
<dbReference type="InterPro" id="IPR029032">
    <property type="entry name" value="AhpD-like"/>
</dbReference>
<organism evidence="1 2">
    <name type="scientific">Hortaea werneckii</name>
    <name type="common">Black yeast</name>
    <name type="synonym">Cladosporium werneckii</name>
    <dbReference type="NCBI Taxonomy" id="91943"/>
    <lineage>
        <taxon>Eukaryota</taxon>
        <taxon>Fungi</taxon>
        <taxon>Dikarya</taxon>
        <taxon>Ascomycota</taxon>
        <taxon>Pezizomycotina</taxon>
        <taxon>Dothideomycetes</taxon>
        <taxon>Dothideomycetidae</taxon>
        <taxon>Mycosphaerellales</taxon>
        <taxon>Teratosphaeriaceae</taxon>
        <taxon>Hortaea</taxon>
    </lineage>
</organism>
<evidence type="ECO:0000313" key="1">
    <source>
        <dbReference type="EMBL" id="RMY13071.1"/>
    </source>
</evidence>
<sequence>MNRLGLLHPSTLTGRHMNETRALFDAFGRHNAASYGHIFTTNLPSTGALTGPWAVLLYTPMLGRAYLDLSLALEKLGPLSARTKSISALTIFAHERVPYGLYAERLLGLSEGLSEKDIEVLFAGQLPYGFNDVDGAVYFVSRELGHCVAPLSQQTWDWALATLGKDTLVALIHYAAFLRYTATFMRGFEVQLPAEGDRVEVHRQHRDRCFKAALSSIGEQCRRLVLAESKILLIGPRGFVLKTSAELFIKLNDAHQNLRALRKDGAIALGSIAVTRTSPVVWLNSFLQS</sequence>
<reference evidence="1 2" key="1">
    <citation type="journal article" date="2018" name="BMC Genomics">
        <title>Genomic evidence for intraspecific hybridization in a clonal and extremely halotolerant yeast.</title>
        <authorList>
            <person name="Gostincar C."/>
            <person name="Stajich J.E."/>
            <person name="Zupancic J."/>
            <person name="Zalar P."/>
            <person name="Gunde-Cimerman N."/>
        </authorList>
    </citation>
    <scope>NUCLEOTIDE SEQUENCE [LARGE SCALE GENOMIC DNA]</scope>
    <source>
        <strain evidence="1 2">EXF-6654</strain>
    </source>
</reference>
<dbReference type="AlphaFoldDB" id="A0A3M6ZDB0"/>
<dbReference type="Proteomes" id="UP000282582">
    <property type="component" value="Unassembled WGS sequence"/>
</dbReference>
<protein>
    <submittedName>
        <fullName evidence="1">Uncharacterized protein</fullName>
    </submittedName>
</protein>
<accession>A0A3M6ZDB0</accession>
<evidence type="ECO:0000313" key="2">
    <source>
        <dbReference type="Proteomes" id="UP000282582"/>
    </source>
</evidence>
<dbReference type="Gene3D" id="1.20.1290.10">
    <property type="entry name" value="AhpD-like"/>
    <property type="match status" value="1"/>
</dbReference>
<dbReference type="SUPFAM" id="SSF69118">
    <property type="entry name" value="AhpD-like"/>
    <property type="match status" value="1"/>
</dbReference>
<dbReference type="EMBL" id="QWIK01000111">
    <property type="protein sequence ID" value="RMY13071.1"/>
    <property type="molecule type" value="Genomic_DNA"/>
</dbReference>
<comment type="caution">
    <text evidence="1">The sequence shown here is derived from an EMBL/GenBank/DDBJ whole genome shotgun (WGS) entry which is preliminary data.</text>
</comment>
<dbReference type="VEuPathDB" id="FungiDB:BTJ68_08306"/>
<proteinExistence type="predicted"/>
<gene>
    <name evidence="1" type="ORF">D0868_02224</name>
</gene>